<dbReference type="RefSeq" id="WP_147647849.1">
    <property type="nucleotide sequence ID" value="NZ_CP042806.1"/>
</dbReference>
<dbReference type="Pfam" id="PF14486">
    <property type="entry name" value="DUF4432"/>
    <property type="match status" value="1"/>
</dbReference>
<dbReference type="InterPro" id="IPR014718">
    <property type="entry name" value="GH-type_carb-bd"/>
</dbReference>
<dbReference type="KEGG" id="talb:FTW19_12000"/>
<reference evidence="1 2" key="1">
    <citation type="submission" date="2019-08" db="EMBL/GenBank/DDBJ databases">
        <title>Complete genome sequence of Terriglobus albidus strain ORNL.</title>
        <authorList>
            <person name="Podar M."/>
        </authorList>
    </citation>
    <scope>NUCLEOTIDE SEQUENCE [LARGE SCALE GENOMIC DNA]</scope>
    <source>
        <strain evidence="1 2">ORNL</strain>
    </source>
</reference>
<dbReference type="AlphaFoldDB" id="A0A5B9EA59"/>
<dbReference type="InterPro" id="IPR027839">
    <property type="entry name" value="DUF4432"/>
</dbReference>
<evidence type="ECO:0000313" key="2">
    <source>
        <dbReference type="Proteomes" id="UP000321820"/>
    </source>
</evidence>
<sequence length="352" mass="38707">MSSETRIYIEERIGRLSQMGGVTAFEYAEGKAKGVSALRVRTATGLEFWVMPGRGMDIGEATYLGKSLSWQSPTGVTNSSYFSNRGLEWLSGFHGGLLCFCGLSHAGAPCDDCGQHLGLHGPISNTPAEQVSWSEEWQGDDCIFTITGKVREASVFGPNLVLSRKITASLKGSTIAVEDTIENLGYNESPLMALYHLNFGYPLLTGKSEIFASPTKTDAATPHAQESLKQWRLFEEPTRGIEERVYFHTMKPGADGWVNTLLVSDREKKDWAVSVRYDPSTLPDFVQWKLTGVNHYVLGLEPSNCRSLGRKKERERGTLRSLKPGEKTVLRVELTVHDGAEAVAAAIKATEV</sequence>
<gene>
    <name evidence="1" type="ORF">FTW19_12000</name>
</gene>
<accession>A0A5B9EA59</accession>
<dbReference type="CDD" id="cd09023">
    <property type="entry name" value="Aldose_epim_Ec_c4013"/>
    <property type="match status" value="1"/>
</dbReference>
<dbReference type="Gene3D" id="2.70.98.10">
    <property type="match status" value="1"/>
</dbReference>
<keyword evidence="2" id="KW-1185">Reference proteome</keyword>
<dbReference type="EMBL" id="CP042806">
    <property type="protein sequence ID" value="QEE28659.1"/>
    <property type="molecule type" value="Genomic_DNA"/>
</dbReference>
<protein>
    <submittedName>
        <fullName evidence="1">DUF4432 family protein</fullName>
    </submittedName>
</protein>
<dbReference type="GO" id="GO:0030246">
    <property type="term" value="F:carbohydrate binding"/>
    <property type="evidence" value="ECO:0007669"/>
    <property type="project" value="InterPro"/>
</dbReference>
<proteinExistence type="predicted"/>
<dbReference type="Proteomes" id="UP000321820">
    <property type="component" value="Chromosome"/>
</dbReference>
<organism evidence="1 2">
    <name type="scientific">Terriglobus albidus</name>
    <dbReference type="NCBI Taxonomy" id="1592106"/>
    <lineage>
        <taxon>Bacteria</taxon>
        <taxon>Pseudomonadati</taxon>
        <taxon>Acidobacteriota</taxon>
        <taxon>Terriglobia</taxon>
        <taxon>Terriglobales</taxon>
        <taxon>Acidobacteriaceae</taxon>
        <taxon>Terriglobus</taxon>
    </lineage>
</organism>
<name>A0A5B9EA59_9BACT</name>
<dbReference type="OrthoDB" id="9791280at2"/>
<evidence type="ECO:0000313" key="1">
    <source>
        <dbReference type="EMBL" id="QEE28659.1"/>
    </source>
</evidence>